<proteinExistence type="predicted"/>
<organism evidence="1">
    <name type="scientific">Anguilla anguilla</name>
    <name type="common">European freshwater eel</name>
    <name type="synonym">Muraena anguilla</name>
    <dbReference type="NCBI Taxonomy" id="7936"/>
    <lineage>
        <taxon>Eukaryota</taxon>
        <taxon>Metazoa</taxon>
        <taxon>Chordata</taxon>
        <taxon>Craniata</taxon>
        <taxon>Vertebrata</taxon>
        <taxon>Euteleostomi</taxon>
        <taxon>Actinopterygii</taxon>
        <taxon>Neopterygii</taxon>
        <taxon>Teleostei</taxon>
        <taxon>Anguilliformes</taxon>
        <taxon>Anguillidae</taxon>
        <taxon>Anguilla</taxon>
    </lineage>
</organism>
<name>A0A0E9VQZ8_ANGAN</name>
<reference evidence="1" key="1">
    <citation type="submission" date="2014-11" db="EMBL/GenBank/DDBJ databases">
        <authorList>
            <person name="Amaro Gonzalez C."/>
        </authorList>
    </citation>
    <scope>NUCLEOTIDE SEQUENCE</scope>
</reference>
<dbReference type="EMBL" id="GBXM01028081">
    <property type="protein sequence ID" value="JAH80496.1"/>
    <property type="molecule type" value="Transcribed_RNA"/>
</dbReference>
<evidence type="ECO:0000313" key="1">
    <source>
        <dbReference type="EMBL" id="JAH80496.1"/>
    </source>
</evidence>
<sequence length="31" mass="3294">MDESLASYLANAHTLQAEGEGKSILNLLSCN</sequence>
<protein>
    <submittedName>
        <fullName evidence="1">Uncharacterized protein</fullName>
    </submittedName>
</protein>
<reference evidence="1" key="2">
    <citation type="journal article" date="2015" name="Fish Shellfish Immunol.">
        <title>Early steps in the European eel (Anguilla anguilla)-Vibrio vulnificus interaction in the gills: Role of the RtxA13 toxin.</title>
        <authorList>
            <person name="Callol A."/>
            <person name="Pajuelo D."/>
            <person name="Ebbesson L."/>
            <person name="Teles M."/>
            <person name="MacKenzie S."/>
            <person name="Amaro C."/>
        </authorList>
    </citation>
    <scope>NUCLEOTIDE SEQUENCE</scope>
</reference>
<accession>A0A0E9VQZ8</accession>
<dbReference type="AlphaFoldDB" id="A0A0E9VQZ8"/>